<dbReference type="SUPFAM" id="SSF51395">
    <property type="entry name" value="FMN-linked oxidoreductases"/>
    <property type="match status" value="1"/>
</dbReference>
<evidence type="ECO:0000256" key="8">
    <source>
        <dbReference type="ARBA" id="ARBA00023004"/>
    </source>
</evidence>
<dbReference type="EMBL" id="CP002547">
    <property type="protein sequence ID" value="ADY55524.1"/>
    <property type="molecule type" value="Genomic_DNA"/>
</dbReference>
<dbReference type="SUPFAM" id="SSF51905">
    <property type="entry name" value="FAD/NAD(P)-binding domain"/>
    <property type="match status" value="1"/>
</dbReference>
<gene>
    <name evidence="12" type="ordered locus">Sgly_1206</name>
</gene>
<dbReference type="KEGG" id="sgy:Sgly_1206"/>
<dbReference type="GO" id="GO:0010181">
    <property type="term" value="F:FMN binding"/>
    <property type="evidence" value="ECO:0007669"/>
    <property type="project" value="InterPro"/>
</dbReference>
<dbReference type="OrthoDB" id="9772736at2"/>
<evidence type="ECO:0000259" key="11">
    <source>
        <dbReference type="Pfam" id="PF07992"/>
    </source>
</evidence>
<keyword evidence="5" id="KW-0288">FMN</keyword>
<dbReference type="eggNOG" id="COG0446">
    <property type="taxonomic scope" value="Bacteria"/>
</dbReference>
<evidence type="ECO:0000256" key="5">
    <source>
        <dbReference type="ARBA" id="ARBA00022643"/>
    </source>
</evidence>
<dbReference type="GO" id="GO:0046872">
    <property type="term" value="F:metal ion binding"/>
    <property type="evidence" value="ECO:0007669"/>
    <property type="project" value="UniProtKB-KW"/>
</dbReference>
<proteinExistence type="inferred from homology"/>
<dbReference type="InterPro" id="IPR051793">
    <property type="entry name" value="NADH:flavin_oxidoreductase"/>
</dbReference>
<dbReference type="Gene3D" id="3.50.50.60">
    <property type="entry name" value="FAD/NAD(P)-binding domain"/>
    <property type="match status" value="1"/>
</dbReference>
<evidence type="ECO:0000256" key="6">
    <source>
        <dbReference type="ARBA" id="ARBA00022723"/>
    </source>
</evidence>
<comment type="cofactor">
    <cofactor evidence="2">
        <name>[4Fe-4S] cluster</name>
        <dbReference type="ChEBI" id="CHEBI:49883"/>
    </cofactor>
</comment>
<evidence type="ECO:0000256" key="4">
    <source>
        <dbReference type="ARBA" id="ARBA00022630"/>
    </source>
</evidence>
<dbReference type="GO" id="GO:0051536">
    <property type="term" value="F:iron-sulfur cluster binding"/>
    <property type="evidence" value="ECO:0007669"/>
    <property type="project" value="UniProtKB-KW"/>
</dbReference>
<dbReference type="Gene3D" id="3.40.50.720">
    <property type="entry name" value="NAD(P)-binding Rossmann-like Domain"/>
    <property type="match status" value="1"/>
</dbReference>
<feature type="domain" description="FAD/NAD(P)-binding" evidence="11">
    <location>
        <begin position="447"/>
        <end position="669"/>
    </location>
</feature>
<name>F0SUN1_SYNGF</name>
<dbReference type="InterPro" id="IPR023753">
    <property type="entry name" value="FAD/NAD-binding_dom"/>
</dbReference>
<evidence type="ECO:0000259" key="10">
    <source>
        <dbReference type="Pfam" id="PF00724"/>
    </source>
</evidence>
<dbReference type="PRINTS" id="PR00368">
    <property type="entry name" value="FADPNR"/>
</dbReference>
<evidence type="ECO:0000256" key="3">
    <source>
        <dbReference type="ARBA" id="ARBA00011048"/>
    </source>
</evidence>
<dbReference type="AlphaFoldDB" id="F0SUN1"/>
<dbReference type="CDD" id="cd02803">
    <property type="entry name" value="OYE_like_FMN_family"/>
    <property type="match status" value="1"/>
</dbReference>
<dbReference type="PRINTS" id="PR00411">
    <property type="entry name" value="PNDRDTASEI"/>
</dbReference>
<comment type="similarity">
    <text evidence="3">In the N-terminal section; belongs to the NADH:flavin oxidoreductase/NADH oxidase family.</text>
</comment>
<evidence type="ECO:0000313" key="13">
    <source>
        <dbReference type="Proteomes" id="UP000007488"/>
    </source>
</evidence>
<evidence type="ECO:0000313" key="12">
    <source>
        <dbReference type="EMBL" id="ADY55524.1"/>
    </source>
</evidence>
<organism evidence="12 13">
    <name type="scientific">Syntrophobotulus glycolicus (strain DSM 8271 / FlGlyR)</name>
    <dbReference type="NCBI Taxonomy" id="645991"/>
    <lineage>
        <taxon>Bacteria</taxon>
        <taxon>Bacillati</taxon>
        <taxon>Bacillota</taxon>
        <taxon>Clostridia</taxon>
        <taxon>Eubacteriales</taxon>
        <taxon>Desulfitobacteriaceae</taxon>
        <taxon>Syntrophobotulus</taxon>
    </lineage>
</organism>
<dbReference type="InterPro" id="IPR013785">
    <property type="entry name" value="Aldolase_TIM"/>
</dbReference>
<dbReference type="Gene3D" id="3.20.20.70">
    <property type="entry name" value="Aldolase class I"/>
    <property type="match status" value="1"/>
</dbReference>
<protein>
    <submittedName>
        <fullName evidence="12">2,4-dienoyl-CoA reductase (NADPH)</fullName>
        <ecNumber evidence="12">1.3.1.34</ecNumber>
    </submittedName>
</protein>
<evidence type="ECO:0000256" key="7">
    <source>
        <dbReference type="ARBA" id="ARBA00023002"/>
    </source>
</evidence>
<dbReference type="STRING" id="645991.Sgly_1206"/>
<dbReference type="EC" id="1.3.1.34" evidence="12"/>
<keyword evidence="13" id="KW-1185">Reference proteome</keyword>
<keyword evidence="9" id="KW-0411">Iron-sulfur</keyword>
<evidence type="ECO:0000256" key="9">
    <source>
        <dbReference type="ARBA" id="ARBA00023014"/>
    </source>
</evidence>
<comment type="cofactor">
    <cofactor evidence="1">
        <name>FMN</name>
        <dbReference type="ChEBI" id="CHEBI:58210"/>
    </cofactor>
</comment>
<keyword evidence="6" id="KW-0479">Metal-binding</keyword>
<dbReference type="PANTHER" id="PTHR42917:SF2">
    <property type="entry name" value="2,4-DIENOYL-COA REDUCTASE [(2E)-ENOYL-COA-PRODUCING]"/>
    <property type="match status" value="1"/>
</dbReference>
<evidence type="ECO:0000256" key="1">
    <source>
        <dbReference type="ARBA" id="ARBA00001917"/>
    </source>
</evidence>
<evidence type="ECO:0000256" key="2">
    <source>
        <dbReference type="ARBA" id="ARBA00001966"/>
    </source>
</evidence>
<reference evidence="12 13" key="1">
    <citation type="journal article" date="2011" name="Stand. Genomic Sci.">
        <title>Complete genome sequence of Syntrophobotulus glycolicus type strain (FlGlyR).</title>
        <authorList>
            <person name="Han C."/>
            <person name="Mwirichia R."/>
            <person name="Chertkov O."/>
            <person name="Held B."/>
            <person name="Lapidus A."/>
            <person name="Nolan M."/>
            <person name="Lucas S."/>
            <person name="Hammon N."/>
            <person name="Deshpande S."/>
            <person name="Cheng J.F."/>
            <person name="Tapia R."/>
            <person name="Goodwin L."/>
            <person name="Pitluck S."/>
            <person name="Huntemann M."/>
            <person name="Liolios K."/>
            <person name="Ivanova N."/>
            <person name="Pagani I."/>
            <person name="Mavromatis K."/>
            <person name="Ovchinikova G."/>
            <person name="Pati A."/>
            <person name="Chen A."/>
            <person name="Palaniappan K."/>
            <person name="Land M."/>
            <person name="Hauser L."/>
            <person name="Brambilla E.M."/>
            <person name="Rohde M."/>
            <person name="Spring S."/>
            <person name="Sikorski J."/>
            <person name="Goker M."/>
            <person name="Woyke T."/>
            <person name="Bristow J."/>
            <person name="Eisen J.A."/>
            <person name="Markowitz V."/>
            <person name="Hugenholtz P."/>
            <person name="Kyrpides N.C."/>
            <person name="Klenk H.P."/>
            <person name="Detter J.C."/>
        </authorList>
    </citation>
    <scope>NUCLEOTIDE SEQUENCE [LARGE SCALE GENOMIC DNA]</scope>
    <source>
        <strain evidence="13">DSM 8271 / FlGlyR</strain>
    </source>
</reference>
<dbReference type="PANTHER" id="PTHR42917">
    <property type="entry name" value="2,4-DIENOYL-COA REDUCTASE"/>
    <property type="match status" value="1"/>
</dbReference>
<keyword evidence="7 12" id="KW-0560">Oxidoreductase</keyword>
<reference evidence="13" key="2">
    <citation type="submission" date="2011-02" db="EMBL/GenBank/DDBJ databases">
        <title>The complete genome of Syntrophobotulus glycolicus DSM 8271.</title>
        <authorList>
            <person name="Lucas S."/>
            <person name="Copeland A."/>
            <person name="Lapidus A."/>
            <person name="Bruce D."/>
            <person name="Goodwin L."/>
            <person name="Pitluck S."/>
            <person name="Kyrpides N."/>
            <person name="Mavromatis K."/>
            <person name="Pagani I."/>
            <person name="Ivanova N."/>
            <person name="Mikhailova N."/>
            <person name="Chertkov O."/>
            <person name="Held B."/>
            <person name="Detter J.C."/>
            <person name="Tapia R."/>
            <person name="Han C."/>
            <person name="Land M."/>
            <person name="Hauser L."/>
            <person name="Markowitz V."/>
            <person name="Cheng J.-F."/>
            <person name="Hugenholtz P."/>
            <person name="Woyke T."/>
            <person name="Wu D."/>
            <person name="Spring S."/>
            <person name="Schroeder M."/>
            <person name="Brambilla E."/>
            <person name="Klenk H.-P."/>
            <person name="Eisen J.A."/>
        </authorList>
    </citation>
    <scope>NUCLEOTIDE SEQUENCE [LARGE SCALE GENOMIC DNA]</scope>
    <source>
        <strain evidence="13">DSM 8271 / FlGlyR</strain>
    </source>
</reference>
<accession>F0SUN1</accession>
<sequence>MPGCILRAEQRPGRLNKKRTYAVLSKSVCDWQKTVLLARQPQALYSFINGKAGYTKDIQNFDTRRPSMSYERFLSPGKIGSLTLKNRSIFPPMGTHFVADGFVTGQMIAYQARRAAGGCAMNIVEIASVHRTSSAKLILGIDDDKFVPGLAKLAAAIKAGGAKACIQLWHGGRQHPGAEFGGQCWGPSAVPCPMIQEVPHVMTLGEIREIIDAYGEAARRAKEAGFDAVEIHGAHGYLIDCFLNAYSNTRTDEYGGDLERRARFGREVIRAVRAAVGADFPVLMRMSARENYPGGITLEEGIKAARLYEAEGIDALDISQGCYGAMPYTVPPYYLPERVNVYNASQIKMNVQIPVIVAGKIYTPDIAEEILQNGEADFISLGRILLTDPDFVRKTQEDRPEEIRHCVACNSGCVERMFAGKVTSCVFNPLTGYETEIEIKPAPEKKRVLVIGGGPGGLEAARVAAERGHAVTLFEQTGDLGGQYIIAGRSPHKVMMENAARHLGYLAMRAGVNVRLYTKATPERIQALQPDAVIVATGSEPLIPSVEGVRGSNVYEARKVINGNVRIREHQVAVIGGGLVGLEAAEFLVEQGKRVCIIERLDQVGKDLEMYIRPHMMQLLEVNKIDVHVRSKCVAIGTDSVTVEKDGRRESIAAEAVVIAAGAKSDPGNVAAMAARLVPQCQVIGDAKTPGNVIDAIWQGNEAARSL</sequence>
<feature type="domain" description="NADH:flavin oxidoreductase/NADH oxidase N-terminal" evidence="10">
    <location>
        <begin position="75"/>
        <end position="401"/>
    </location>
</feature>
<dbReference type="HOGENOM" id="CLU_012153_1_2_9"/>
<keyword evidence="4" id="KW-0285">Flavoprotein</keyword>
<dbReference type="Proteomes" id="UP000007488">
    <property type="component" value="Chromosome"/>
</dbReference>
<dbReference type="InterPro" id="IPR036188">
    <property type="entry name" value="FAD/NAD-bd_sf"/>
</dbReference>
<dbReference type="Pfam" id="PF00724">
    <property type="entry name" value="Oxidored_FMN"/>
    <property type="match status" value="1"/>
</dbReference>
<dbReference type="InterPro" id="IPR001155">
    <property type="entry name" value="OxRdtase_FMN_N"/>
</dbReference>
<dbReference type="RefSeq" id="WP_013624394.1">
    <property type="nucleotide sequence ID" value="NC_015172.1"/>
</dbReference>
<dbReference type="Pfam" id="PF07992">
    <property type="entry name" value="Pyr_redox_2"/>
    <property type="match status" value="1"/>
</dbReference>
<dbReference type="GO" id="GO:0008670">
    <property type="term" value="F:2,4-dienoyl-CoA reductase (NADPH) activity"/>
    <property type="evidence" value="ECO:0007669"/>
    <property type="project" value="UniProtKB-EC"/>
</dbReference>
<dbReference type="eggNOG" id="COG1902">
    <property type="taxonomic scope" value="Bacteria"/>
</dbReference>
<keyword evidence="8" id="KW-0408">Iron</keyword>